<organism evidence="1 2">
    <name type="scientific">Daphnia magna</name>
    <dbReference type="NCBI Taxonomy" id="35525"/>
    <lineage>
        <taxon>Eukaryota</taxon>
        <taxon>Metazoa</taxon>
        <taxon>Ecdysozoa</taxon>
        <taxon>Arthropoda</taxon>
        <taxon>Crustacea</taxon>
        <taxon>Branchiopoda</taxon>
        <taxon>Diplostraca</taxon>
        <taxon>Cladocera</taxon>
        <taxon>Anomopoda</taxon>
        <taxon>Daphniidae</taxon>
        <taxon>Daphnia</taxon>
    </lineage>
</organism>
<accession>A0A164L110</accession>
<dbReference type="AlphaFoldDB" id="A0A164L110"/>
<gene>
    <name evidence="1" type="ORF">APZ42_033501</name>
</gene>
<comment type="caution">
    <text evidence="1">The sequence shown here is derived from an EMBL/GenBank/DDBJ whole genome shotgun (WGS) entry which is preliminary data.</text>
</comment>
<protein>
    <submittedName>
        <fullName evidence="1">Uncharacterized protein</fullName>
    </submittedName>
</protein>
<sequence>MSYSEFHCQISYTNAIYAEHIYHASICCQSSVLIDPDRVSIFFLFLKVRYSYFSRKGSGVGEYIQNRGTT</sequence>
<evidence type="ECO:0000313" key="2">
    <source>
        <dbReference type="Proteomes" id="UP000076858"/>
    </source>
</evidence>
<name>A0A164L110_9CRUS</name>
<reference evidence="1 2" key="1">
    <citation type="submission" date="2016-03" db="EMBL/GenBank/DDBJ databases">
        <title>EvidentialGene: Evidence-directed Construction of Genes on Genomes.</title>
        <authorList>
            <person name="Gilbert D.G."/>
            <person name="Choi J.-H."/>
            <person name="Mockaitis K."/>
            <person name="Colbourne J."/>
            <person name="Pfrender M."/>
        </authorList>
    </citation>
    <scope>NUCLEOTIDE SEQUENCE [LARGE SCALE GENOMIC DNA]</scope>
    <source>
        <strain evidence="1 2">Xinb3</strain>
        <tissue evidence="1">Complete organism</tissue>
    </source>
</reference>
<evidence type="ECO:0000313" key="1">
    <source>
        <dbReference type="EMBL" id="KZS03702.1"/>
    </source>
</evidence>
<keyword evidence="2" id="KW-1185">Reference proteome</keyword>
<dbReference type="Proteomes" id="UP000076858">
    <property type="component" value="Unassembled WGS sequence"/>
</dbReference>
<dbReference type="EMBL" id="LRGB01003216">
    <property type="protein sequence ID" value="KZS03702.1"/>
    <property type="molecule type" value="Genomic_DNA"/>
</dbReference>
<proteinExistence type="predicted"/>